<dbReference type="Proteomes" id="UP001141552">
    <property type="component" value="Unassembled WGS sequence"/>
</dbReference>
<evidence type="ECO:0000313" key="3">
    <source>
        <dbReference type="EMBL" id="KAJ4827558.1"/>
    </source>
</evidence>
<dbReference type="EMBL" id="JAKUCV010006391">
    <property type="protein sequence ID" value="KAJ4827558.1"/>
    <property type="molecule type" value="Genomic_DNA"/>
</dbReference>
<evidence type="ECO:0000313" key="4">
    <source>
        <dbReference type="Proteomes" id="UP001141552"/>
    </source>
</evidence>
<keyword evidence="4" id="KW-1185">Reference proteome</keyword>
<feature type="domain" description="DUF3615" evidence="2">
    <location>
        <begin position="102"/>
        <end position="181"/>
    </location>
</feature>
<name>A0A9Q0F9T5_9ROSI</name>
<evidence type="ECO:0000259" key="2">
    <source>
        <dbReference type="Pfam" id="PF12274"/>
    </source>
</evidence>
<gene>
    <name evidence="3" type="ORF">Tsubulata_004777</name>
</gene>
<accession>A0A9Q0F9T5</accession>
<dbReference type="OrthoDB" id="1750421at2759"/>
<proteinExistence type="predicted"/>
<reference evidence="3" key="2">
    <citation type="journal article" date="2023" name="Plants (Basel)">
        <title>Annotation of the Turnera subulata (Passifloraceae) Draft Genome Reveals the S-Locus Evolved after the Divergence of Turneroideae from Passifloroideae in a Stepwise Manner.</title>
        <authorList>
            <person name="Henning P.M."/>
            <person name="Roalson E.H."/>
            <person name="Mir W."/>
            <person name="McCubbin A.G."/>
            <person name="Shore J.S."/>
        </authorList>
    </citation>
    <scope>NUCLEOTIDE SEQUENCE</scope>
    <source>
        <strain evidence="3">F60SS</strain>
    </source>
</reference>
<protein>
    <recommendedName>
        <fullName evidence="2">DUF3615 domain-containing protein</fullName>
    </recommendedName>
</protein>
<feature type="region of interest" description="Disordered" evidence="1">
    <location>
        <begin position="1"/>
        <end position="27"/>
    </location>
</feature>
<dbReference type="InterPro" id="IPR022059">
    <property type="entry name" value="DUF3615"/>
</dbReference>
<sequence length="235" mass="26100">MKGRGRAPARGRNSTKKGPKREKLRKEAIEILRNHRGGIRDPSGLLKPDDPELEGIEGIHVDRDGIVYKVTPNLGRPPILDPEEEAERKRAWFSKCRPHAIKALELYQRQNGTAFDLEDVEVVGAAFRLCMGGGVHHLKFTAKPVTVGSQAETGTAATTFFAEVHSTARRPSHASRCFTIGSLISEPDPDFEIVKNVELSLRVYTLRKLARKATSKELISPIQKQGKRPARPSKL</sequence>
<organism evidence="3 4">
    <name type="scientific">Turnera subulata</name>
    <dbReference type="NCBI Taxonomy" id="218843"/>
    <lineage>
        <taxon>Eukaryota</taxon>
        <taxon>Viridiplantae</taxon>
        <taxon>Streptophyta</taxon>
        <taxon>Embryophyta</taxon>
        <taxon>Tracheophyta</taxon>
        <taxon>Spermatophyta</taxon>
        <taxon>Magnoliopsida</taxon>
        <taxon>eudicotyledons</taxon>
        <taxon>Gunneridae</taxon>
        <taxon>Pentapetalae</taxon>
        <taxon>rosids</taxon>
        <taxon>fabids</taxon>
        <taxon>Malpighiales</taxon>
        <taxon>Passifloraceae</taxon>
        <taxon>Turnera</taxon>
    </lineage>
</organism>
<comment type="caution">
    <text evidence="3">The sequence shown here is derived from an EMBL/GenBank/DDBJ whole genome shotgun (WGS) entry which is preliminary data.</text>
</comment>
<feature type="compositionally biased region" description="Basic residues" evidence="1">
    <location>
        <begin position="1"/>
        <end position="23"/>
    </location>
</feature>
<reference evidence="3" key="1">
    <citation type="submission" date="2022-02" db="EMBL/GenBank/DDBJ databases">
        <authorList>
            <person name="Henning P.M."/>
            <person name="McCubbin A.G."/>
            <person name="Shore J.S."/>
        </authorList>
    </citation>
    <scope>NUCLEOTIDE SEQUENCE</scope>
    <source>
        <strain evidence="3">F60SS</strain>
        <tissue evidence="3">Leaves</tissue>
    </source>
</reference>
<evidence type="ECO:0000256" key="1">
    <source>
        <dbReference type="SAM" id="MobiDB-lite"/>
    </source>
</evidence>
<dbReference type="Pfam" id="PF12274">
    <property type="entry name" value="DUF3615"/>
    <property type="match status" value="1"/>
</dbReference>
<dbReference type="AlphaFoldDB" id="A0A9Q0F9T5"/>